<dbReference type="GO" id="GO:0008782">
    <property type="term" value="F:adenosylhomocysteine nucleosidase activity"/>
    <property type="evidence" value="ECO:0007669"/>
    <property type="project" value="TreeGrafter"/>
</dbReference>
<sequence length="247" mass="27769">MSTSHLQQLILQIEFLKTIAVIKATTLGMNIWIIAATDFEIQAAKKVLLNETFENCSVHFLTTGVGMLLSAVKLTQLCLEQKPDLLLQAGVAGSFTNNFPLNSLTIVEQEAFGDLGVVEDTVWKDLFDLKLLSKNEVPFKDGFIINQHIAKWNVTNLPKANAVTVNTITTEPHRIDLLQKKYAAHIETMEGIVLHYVGAYFQIPYLQIRAISNFVGERNKQNWTLQAAIEQLNKHLVAYVHAINKNR</sequence>
<comment type="catalytic activity">
    <reaction evidence="1">
        <text>futalosine + H2O = dehypoxanthine futalosine + hypoxanthine</text>
        <dbReference type="Rhea" id="RHEA:25904"/>
        <dbReference type="ChEBI" id="CHEBI:15377"/>
        <dbReference type="ChEBI" id="CHEBI:17368"/>
        <dbReference type="ChEBI" id="CHEBI:58863"/>
        <dbReference type="ChEBI" id="CHEBI:58864"/>
        <dbReference type="EC" id="3.2.2.26"/>
    </reaction>
</comment>
<dbReference type="GO" id="GO:0019284">
    <property type="term" value="P:L-methionine salvage from S-adenosylmethionine"/>
    <property type="evidence" value="ECO:0007669"/>
    <property type="project" value="TreeGrafter"/>
</dbReference>
<dbReference type="InterPro" id="IPR019963">
    <property type="entry name" value="FL_hydrolase_MqnB"/>
</dbReference>
<evidence type="ECO:0000259" key="3">
    <source>
        <dbReference type="Pfam" id="PF01048"/>
    </source>
</evidence>
<accession>A0A2W7SC44</accession>
<evidence type="ECO:0000256" key="1">
    <source>
        <dbReference type="HAMAP-Rule" id="MF_00991"/>
    </source>
</evidence>
<dbReference type="Pfam" id="PF01048">
    <property type="entry name" value="PNP_UDP_1"/>
    <property type="match status" value="1"/>
</dbReference>
<evidence type="ECO:0000313" key="5">
    <source>
        <dbReference type="Proteomes" id="UP000249720"/>
    </source>
</evidence>
<dbReference type="NCBIfam" id="TIGR03664">
    <property type="entry name" value="fut_nucase"/>
    <property type="match status" value="1"/>
</dbReference>
<dbReference type="RefSeq" id="WP_111293724.1">
    <property type="nucleotide sequence ID" value="NZ_QKZV01000002.1"/>
</dbReference>
<keyword evidence="1" id="KW-0474">Menaquinone biosynthesis</keyword>
<evidence type="ECO:0000256" key="2">
    <source>
        <dbReference type="NCBIfam" id="TIGR03664"/>
    </source>
</evidence>
<dbReference type="Gene3D" id="3.40.50.1580">
    <property type="entry name" value="Nucleoside phosphorylase domain"/>
    <property type="match status" value="1"/>
</dbReference>
<dbReference type="GO" id="GO:0005829">
    <property type="term" value="C:cytosol"/>
    <property type="evidence" value="ECO:0007669"/>
    <property type="project" value="TreeGrafter"/>
</dbReference>
<dbReference type="PANTHER" id="PTHR46832">
    <property type="entry name" value="5'-METHYLTHIOADENOSINE/S-ADENOSYLHOMOCYSTEINE NUCLEOSIDASE"/>
    <property type="match status" value="1"/>
</dbReference>
<name>A0A2W7SC44_9BACT</name>
<dbReference type="AlphaFoldDB" id="A0A2W7SC44"/>
<dbReference type="PANTHER" id="PTHR46832:SF2">
    <property type="entry name" value="FUTALOSINE HYDROLASE"/>
    <property type="match status" value="1"/>
</dbReference>
<dbReference type="GO" id="GO:0008930">
    <property type="term" value="F:methylthioadenosine nucleosidase activity"/>
    <property type="evidence" value="ECO:0007669"/>
    <property type="project" value="TreeGrafter"/>
</dbReference>
<comment type="function">
    <text evidence="1">Catalyzes the hydrolysis of futalosine (FL) to dehypoxanthine futalosine (DHFL) and hypoxanthine, a step in the biosynthesis of menaquinone (MK, vitamin K2).</text>
</comment>
<dbReference type="GO" id="GO:0009234">
    <property type="term" value="P:menaquinone biosynthetic process"/>
    <property type="evidence" value="ECO:0007669"/>
    <property type="project" value="UniProtKB-UniRule"/>
</dbReference>
<organism evidence="4 5">
    <name type="scientific">Hydrotalea sandarakina</name>
    <dbReference type="NCBI Taxonomy" id="1004304"/>
    <lineage>
        <taxon>Bacteria</taxon>
        <taxon>Pseudomonadati</taxon>
        <taxon>Bacteroidota</taxon>
        <taxon>Chitinophagia</taxon>
        <taxon>Chitinophagales</taxon>
        <taxon>Chitinophagaceae</taxon>
        <taxon>Hydrotalea</taxon>
    </lineage>
</organism>
<comment type="similarity">
    <text evidence="1">Belongs to the PNP/UDP phosphorylase family. Futalosine hydrolase subfamily.</text>
</comment>
<dbReference type="InterPro" id="IPR035994">
    <property type="entry name" value="Nucleoside_phosphorylase_sf"/>
</dbReference>
<dbReference type="UniPathway" id="UPA00079"/>
<gene>
    <name evidence="1" type="primary">mqnB</name>
    <name evidence="4" type="ORF">LX80_00753</name>
</gene>
<dbReference type="SUPFAM" id="SSF53167">
    <property type="entry name" value="Purine and uridine phosphorylases"/>
    <property type="match status" value="1"/>
</dbReference>
<reference evidence="4 5" key="1">
    <citation type="submission" date="2018-06" db="EMBL/GenBank/DDBJ databases">
        <title>Genomic Encyclopedia of Archaeal and Bacterial Type Strains, Phase II (KMG-II): from individual species to whole genera.</title>
        <authorList>
            <person name="Goeker M."/>
        </authorList>
    </citation>
    <scope>NUCLEOTIDE SEQUENCE [LARGE SCALE GENOMIC DNA]</scope>
    <source>
        <strain evidence="4 5">DSM 23241</strain>
    </source>
</reference>
<dbReference type="EMBL" id="QKZV01000002">
    <property type="protein sequence ID" value="PZX64557.1"/>
    <property type="molecule type" value="Genomic_DNA"/>
</dbReference>
<comment type="pathway">
    <text evidence="1">Quinol/quinone metabolism; menaquinone biosynthesis.</text>
</comment>
<protein>
    <recommendedName>
        <fullName evidence="1 2">Futalosine hydrolase</fullName>
        <shortName evidence="1">FL hydrolase</shortName>
        <ecNumber evidence="1 2">3.2.2.26</ecNumber>
    </recommendedName>
    <alternativeName>
        <fullName evidence="1">Futalosine nucleosidase</fullName>
    </alternativeName>
    <alternativeName>
        <fullName evidence="1">Menaquinone biosynthetic enzyme MqnB</fullName>
    </alternativeName>
</protein>
<dbReference type="HAMAP" id="MF_00991">
    <property type="entry name" value="MqnB"/>
    <property type="match status" value="1"/>
</dbReference>
<keyword evidence="5" id="KW-1185">Reference proteome</keyword>
<keyword evidence="1 4" id="KW-0378">Hydrolase</keyword>
<dbReference type="Proteomes" id="UP000249720">
    <property type="component" value="Unassembled WGS sequence"/>
</dbReference>
<feature type="domain" description="Nucleoside phosphorylase" evidence="3">
    <location>
        <begin position="54"/>
        <end position="239"/>
    </location>
</feature>
<comment type="caution">
    <text evidence="4">The sequence shown here is derived from an EMBL/GenBank/DDBJ whole genome shotgun (WGS) entry which is preliminary data.</text>
</comment>
<dbReference type="OrthoDB" id="9788270at2"/>
<dbReference type="GO" id="GO:0009116">
    <property type="term" value="P:nucleoside metabolic process"/>
    <property type="evidence" value="ECO:0007669"/>
    <property type="project" value="InterPro"/>
</dbReference>
<dbReference type="InterPro" id="IPR000845">
    <property type="entry name" value="Nucleoside_phosphorylase_d"/>
</dbReference>
<proteinExistence type="inferred from homology"/>
<evidence type="ECO:0000313" key="4">
    <source>
        <dbReference type="EMBL" id="PZX64557.1"/>
    </source>
</evidence>
<dbReference type="EC" id="3.2.2.26" evidence="1 2"/>